<proteinExistence type="predicted"/>
<dbReference type="EMBL" id="FWEV01000306">
    <property type="protein sequence ID" value="SLM32284.1"/>
    <property type="molecule type" value="Genomic_DNA"/>
</dbReference>
<accession>A0A1W1HIJ2</accession>
<name>A0A1W1HIJ2_9BACT</name>
<evidence type="ECO:0000259" key="4">
    <source>
        <dbReference type="PROSITE" id="PS50893"/>
    </source>
</evidence>
<protein>
    <recommendedName>
        <fullName evidence="4">ABC transporter domain-containing protein</fullName>
    </recommendedName>
</protein>
<keyword evidence="6" id="KW-1185">Reference proteome</keyword>
<feature type="domain" description="ABC transporter" evidence="4">
    <location>
        <begin position="9"/>
        <end position="240"/>
    </location>
</feature>
<dbReference type="STRING" id="1246637.MTBBW1_620027"/>
<evidence type="ECO:0000256" key="3">
    <source>
        <dbReference type="ARBA" id="ARBA00022840"/>
    </source>
</evidence>
<dbReference type="Gene3D" id="3.40.50.300">
    <property type="entry name" value="P-loop containing nucleotide triphosphate hydrolases"/>
    <property type="match status" value="1"/>
</dbReference>
<sequence>MLCDKNVFLGVENLGKQFPGNGTPLTVLENINFEAEDGEVISIVGRSGCGKSTLLKILAGFLKPDSGSVFFKGSRVHRPGPDRCVVFQEDALFPWLTAGENIAFGLKRQIRDGSRIEREVDRFLDLMGLSQFRDYLPREISGGMKQRVALARVLILNPEILLMDEPFAALDAQTREEMQELLLELWGQFSHTIVFVTHDVGEAVAISDRVIVMDKNPGRIKDVINIELERPRRREDVNFMRFYSRLYKLLRD</sequence>
<evidence type="ECO:0000256" key="2">
    <source>
        <dbReference type="ARBA" id="ARBA00022741"/>
    </source>
</evidence>
<organism evidence="5 6">
    <name type="scientific">Desulfamplus magnetovallimortis</name>
    <dbReference type="NCBI Taxonomy" id="1246637"/>
    <lineage>
        <taxon>Bacteria</taxon>
        <taxon>Pseudomonadati</taxon>
        <taxon>Thermodesulfobacteriota</taxon>
        <taxon>Desulfobacteria</taxon>
        <taxon>Desulfobacterales</taxon>
        <taxon>Desulfobacteraceae</taxon>
        <taxon>Desulfamplus</taxon>
    </lineage>
</organism>
<dbReference type="CDD" id="cd03293">
    <property type="entry name" value="ABC_NrtD_SsuB_transporters"/>
    <property type="match status" value="1"/>
</dbReference>
<dbReference type="InterPro" id="IPR003593">
    <property type="entry name" value="AAA+_ATPase"/>
</dbReference>
<dbReference type="RefSeq" id="WP_080801789.1">
    <property type="nucleotide sequence ID" value="NZ_LT828542.1"/>
</dbReference>
<dbReference type="SMART" id="SM00382">
    <property type="entry name" value="AAA"/>
    <property type="match status" value="1"/>
</dbReference>
<keyword evidence="1" id="KW-0813">Transport</keyword>
<keyword evidence="3" id="KW-0067">ATP-binding</keyword>
<dbReference type="GO" id="GO:0016887">
    <property type="term" value="F:ATP hydrolysis activity"/>
    <property type="evidence" value="ECO:0007669"/>
    <property type="project" value="InterPro"/>
</dbReference>
<dbReference type="Pfam" id="PF00005">
    <property type="entry name" value="ABC_tran"/>
    <property type="match status" value="1"/>
</dbReference>
<dbReference type="Proteomes" id="UP000191931">
    <property type="component" value="Unassembled WGS sequence"/>
</dbReference>
<reference evidence="5 6" key="1">
    <citation type="submission" date="2017-03" db="EMBL/GenBank/DDBJ databases">
        <authorList>
            <person name="Afonso C.L."/>
            <person name="Miller P.J."/>
            <person name="Scott M.A."/>
            <person name="Spackman E."/>
            <person name="Goraichik I."/>
            <person name="Dimitrov K.M."/>
            <person name="Suarez D.L."/>
            <person name="Swayne D.E."/>
        </authorList>
    </citation>
    <scope>NUCLEOTIDE SEQUENCE [LARGE SCALE GENOMIC DNA]</scope>
    <source>
        <strain evidence="5">PRJEB14757</strain>
    </source>
</reference>
<dbReference type="OrthoDB" id="9809450at2"/>
<dbReference type="InterPro" id="IPR003439">
    <property type="entry name" value="ABC_transporter-like_ATP-bd"/>
</dbReference>
<dbReference type="InterPro" id="IPR050166">
    <property type="entry name" value="ABC_transporter_ATP-bind"/>
</dbReference>
<dbReference type="PROSITE" id="PS50893">
    <property type="entry name" value="ABC_TRANSPORTER_2"/>
    <property type="match status" value="1"/>
</dbReference>
<keyword evidence="2" id="KW-0547">Nucleotide-binding</keyword>
<evidence type="ECO:0000313" key="6">
    <source>
        <dbReference type="Proteomes" id="UP000191931"/>
    </source>
</evidence>
<dbReference type="PANTHER" id="PTHR42788:SF13">
    <property type="entry name" value="ALIPHATIC SULFONATES IMPORT ATP-BINDING PROTEIN SSUB"/>
    <property type="match status" value="1"/>
</dbReference>
<dbReference type="PANTHER" id="PTHR42788">
    <property type="entry name" value="TAURINE IMPORT ATP-BINDING PROTEIN-RELATED"/>
    <property type="match status" value="1"/>
</dbReference>
<gene>
    <name evidence="5" type="ORF">MTBBW1_620027</name>
</gene>
<evidence type="ECO:0000256" key="1">
    <source>
        <dbReference type="ARBA" id="ARBA00022448"/>
    </source>
</evidence>
<evidence type="ECO:0000313" key="5">
    <source>
        <dbReference type="EMBL" id="SLM32284.1"/>
    </source>
</evidence>
<dbReference type="AlphaFoldDB" id="A0A1W1HIJ2"/>
<dbReference type="GO" id="GO:0005524">
    <property type="term" value="F:ATP binding"/>
    <property type="evidence" value="ECO:0007669"/>
    <property type="project" value="UniProtKB-KW"/>
</dbReference>
<dbReference type="PROSITE" id="PS00211">
    <property type="entry name" value="ABC_TRANSPORTER_1"/>
    <property type="match status" value="1"/>
</dbReference>
<dbReference type="InterPro" id="IPR017871">
    <property type="entry name" value="ABC_transporter-like_CS"/>
</dbReference>
<dbReference type="SUPFAM" id="SSF52540">
    <property type="entry name" value="P-loop containing nucleoside triphosphate hydrolases"/>
    <property type="match status" value="1"/>
</dbReference>
<dbReference type="InterPro" id="IPR027417">
    <property type="entry name" value="P-loop_NTPase"/>
</dbReference>